<evidence type="ECO:0000256" key="1">
    <source>
        <dbReference type="ARBA" id="ARBA00009224"/>
    </source>
</evidence>
<evidence type="ECO:0000256" key="4">
    <source>
        <dbReference type="SAM" id="MobiDB-lite"/>
    </source>
</evidence>
<sequence>MWWGKSKDPKPEEKSEAAQVKETVAEKLPTKEQISNRVHDTVNQTGKNGNVFDDITEGYGPDSTDTNLRYAAYATRIRTILLSAHRYVAYTSDIGESFRPVAHPNLVRGAYGVSWLYLIGDVSYEGYKSYWHNQRILNPKLQLSPRQEKITGLPATETRAIEPGTVAPLDDYRTVMVQRAIFQSVASMGLPAFTIHSVVRYSGRAMKNMKNKTIRTWGPIGLGLAVVPFLPSMFDEPVENAVEWAFHKGFEAFGGKAAVGNAPLTGREELLTKKPAKEKEL</sequence>
<dbReference type="GO" id="GO:0005739">
    <property type="term" value="C:mitochondrion"/>
    <property type="evidence" value="ECO:0007669"/>
    <property type="project" value="TreeGrafter"/>
</dbReference>
<evidence type="ECO:0000256" key="2">
    <source>
        <dbReference type="ARBA" id="ARBA00017835"/>
    </source>
</evidence>
<evidence type="ECO:0000313" key="6">
    <source>
        <dbReference type="Proteomes" id="UP000266234"/>
    </source>
</evidence>
<evidence type="ECO:0000313" key="5">
    <source>
        <dbReference type="EMBL" id="RGP80880.1"/>
    </source>
</evidence>
<dbReference type="InterPro" id="IPR019560">
    <property type="entry name" value="Mitochondrial_18_kDa_protein"/>
</dbReference>
<dbReference type="OrthoDB" id="424969at2759"/>
<protein>
    <recommendedName>
        <fullName evidence="2">Mitochondrial fission process protein 1</fullName>
    </recommendedName>
    <alternativeName>
        <fullName evidence="3">Mitochondrial 18 kDa protein</fullName>
    </alternativeName>
</protein>
<accession>A0A395T842</accession>
<feature type="region of interest" description="Disordered" evidence="4">
    <location>
        <begin position="1"/>
        <end position="46"/>
    </location>
</feature>
<gene>
    <name evidence="5" type="ORF">FLONG3_1028</name>
</gene>
<organism evidence="5 6">
    <name type="scientific">Fusarium longipes</name>
    <dbReference type="NCBI Taxonomy" id="694270"/>
    <lineage>
        <taxon>Eukaryota</taxon>
        <taxon>Fungi</taxon>
        <taxon>Dikarya</taxon>
        <taxon>Ascomycota</taxon>
        <taxon>Pezizomycotina</taxon>
        <taxon>Sordariomycetes</taxon>
        <taxon>Hypocreomycetidae</taxon>
        <taxon>Hypocreales</taxon>
        <taxon>Nectriaceae</taxon>
        <taxon>Fusarium</taxon>
    </lineage>
</organism>
<comment type="caution">
    <text evidence="5">The sequence shown here is derived from an EMBL/GenBank/DDBJ whole genome shotgun (WGS) entry which is preliminary data.</text>
</comment>
<reference evidence="5 6" key="1">
    <citation type="journal article" date="2018" name="PLoS Pathog.">
        <title>Evolution of structural diversity of trichothecenes, a family of toxins produced by plant pathogenic and entomopathogenic fungi.</title>
        <authorList>
            <person name="Proctor R.H."/>
            <person name="McCormick S.P."/>
            <person name="Kim H.S."/>
            <person name="Cardoza R.E."/>
            <person name="Stanley A.M."/>
            <person name="Lindo L."/>
            <person name="Kelly A."/>
            <person name="Brown D.W."/>
            <person name="Lee T."/>
            <person name="Vaughan M.M."/>
            <person name="Alexander N.J."/>
            <person name="Busman M."/>
            <person name="Gutierrez S."/>
        </authorList>
    </citation>
    <scope>NUCLEOTIDE SEQUENCE [LARGE SCALE GENOMIC DNA]</scope>
    <source>
        <strain evidence="5 6">NRRL 20695</strain>
    </source>
</reference>
<keyword evidence="6" id="KW-1185">Reference proteome</keyword>
<feature type="compositionally biased region" description="Basic and acidic residues" evidence="4">
    <location>
        <begin position="1"/>
        <end position="16"/>
    </location>
</feature>
<dbReference type="AlphaFoldDB" id="A0A395T842"/>
<dbReference type="Pfam" id="PF10558">
    <property type="entry name" value="MTP18"/>
    <property type="match status" value="1"/>
</dbReference>
<proteinExistence type="inferred from homology"/>
<evidence type="ECO:0000256" key="3">
    <source>
        <dbReference type="ARBA" id="ARBA00029631"/>
    </source>
</evidence>
<dbReference type="Proteomes" id="UP000266234">
    <property type="component" value="Unassembled WGS sequence"/>
</dbReference>
<comment type="similarity">
    <text evidence="1">Belongs to the MTFP1 family.</text>
</comment>
<name>A0A395T842_9HYPO</name>
<dbReference type="EMBL" id="PXOG01000021">
    <property type="protein sequence ID" value="RGP80880.1"/>
    <property type="molecule type" value="Genomic_DNA"/>
</dbReference>
<dbReference type="GO" id="GO:0000266">
    <property type="term" value="P:mitochondrial fission"/>
    <property type="evidence" value="ECO:0007669"/>
    <property type="project" value="TreeGrafter"/>
</dbReference>
<feature type="compositionally biased region" description="Polar residues" evidence="4">
    <location>
        <begin position="32"/>
        <end position="46"/>
    </location>
</feature>
<dbReference type="PANTHER" id="PTHR11001">
    <property type="entry name" value="MITOCHONDRIAL FISSION PROCESS PROTEIN 1"/>
    <property type="match status" value="1"/>
</dbReference>
<dbReference type="PANTHER" id="PTHR11001:SF2">
    <property type="entry name" value="MITOCHONDRIAL FISSION PROCESS PROTEIN 1"/>
    <property type="match status" value="1"/>
</dbReference>